<comment type="caution">
    <text evidence="3">The sequence shown here is derived from an EMBL/GenBank/DDBJ whole genome shotgun (WGS) entry which is preliminary data.</text>
</comment>
<dbReference type="RefSeq" id="WP_254760551.1">
    <property type="nucleotide sequence ID" value="NZ_JANCLT010000013.1"/>
</dbReference>
<protein>
    <recommendedName>
        <fullName evidence="2">Protein kinase domain-containing protein</fullName>
    </recommendedName>
</protein>
<feature type="compositionally biased region" description="Low complexity" evidence="1">
    <location>
        <begin position="644"/>
        <end position="655"/>
    </location>
</feature>
<proteinExistence type="predicted"/>
<gene>
    <name evidence="3" type="ORF">NK662_19095</name>
</gene>
<feature type="compositionally biased region" description="Pro residues" evidence="1">
    <location>
        <begin position="631"/>
        <end position="643"/>
    </location>
</feature>
<evidence type="ECO:0000313" key="3">
    <source>
        <dbReference type="EMBL" id="MCP8970628.1"/>
    </source>
</evidence>
<dbReference type="InterPro" id="IPR011009">
    <property type="entry name" value="Kinase-like_dom_sf"/>
</dbReference>
<dbReference type="Pfam" id="PF06293">
    <property type="entry name" value="Kdo"/>
    <property type="match status" value="1"/>
</dbReference>
<reference evidence="3" key="1">
    <citation type="submission" date="2022-07" db="EMBL/GenBank/DDBJ databases">
        <authorList>
            <person name="Li W.-J."/>
            <person name="Deng Q.-Q."/>
        </authorList>
    </citation>
    <scope>NUCLEOTIDE SEQUENCE</scope>
    <source>
        <strain evidence="3">SYSU M60031</strain>
    </source>
</reference>
<keyword evidence="4" id="KW-1185">Reference proteome</keyword>
<dbReference type="AlphaFoldDB" id="A0AA41XD14"/>
<dbReference type="Gene3D" id="1.10.510.10">
    <property type="entry name" value="Transferase(Phosphotransferase) domain 1"/>
    <property type="match status" value="1"/>
</dbReference>
<dbReference type="PROSITE" id="PS50011">
    <property type="entry name" value="PROTEIN_KINASE_DOM"/>
    <property type="match status" value="1"/>
</dbReference>
<feature type="region of interest" description="Disordered" evidence="1">
    <location>
        <begin position="616"/>
        <end position="656"/>
    </location>
</feature>
<dbReference type="EMBL" id="JANCLT010000013">
    <property type="protein sequence ID" value="MCP8970628.1"/>
    <property type="molecule type" value="Genomic_DNA"/>
</dbReference>
<dbReference type="InterPro" id="IPR000719">
    <property type="entry name" value="Prot_kinase_dom"/>
</dbReference>
<evidence type="ECO:0000259" key="2">
    <source>
        <dbReference type="PROSITE" id="PS50011"/>
    </source>
</evidence>
<organism evidence="3 4">
    <name type="scientific">Ectobacillus ponti</name>
    <dbReference type="NCBI Taxonomy" id="2961894"/>
    <lineage>
        <taxon>Bacteria</taxon>
        <taxon>Bacillati</taxon>
        <taxon>Bacillota</taxon>
        <taxon>Bacilli</taxon>
        <taxon>Bacillales</taxon>
        <taxon>Bacillaceae</taxon>
        <taxon>Ectobacillus</taxon>
    </lineage>
</organism>
<evidence type="ECO:0000256" key="1">
    <source>
        <dbReference type="SAM" id="MobiDB-lite"/>
    </source>
</evidence>
<accession>A0AA41XD14</accession>
<dbReference type="GO" id="GO:0004672">
    <property type="term" value="F:protein kinase activity"/>
    <property type="evidence" value="ECO:0007669"/>
    <property type="project" value="InterPro"/>
</dbReference>
<evidence type="ECO:0000313" key="4">
    <source>
        <dbReference type="Proteomes" id="UP001156102"/>
    </source>
</evidence>
<dbReference type="Proteomes" id="UP001156102">
    <property type="component" value="Unassembled WGS sequence"/>
</dbReference>
<dbReference type="GO" id="GO:0005524">
    <property type="term" value="F:ATP binding"/>
    <property type="evidence" value="ECO:0007669"/>
    <property type="project" value="InterPro"/>
</dbReference>
<sequence length="667" mass="77173">MKTTFSIEANGQELLLVDHYFFYDLLNPAYTEAQRKQVMRAIKDFVPQHIADARKVNSQYRLFIGKYAINTLKLTPDDSLKRIVNAYLDYFMDYVETASFFDEGRDPEPDDIVKHELEFYRNLLKSANENQRAVLLTSEQNAAQWADRLIDIGLAKVISFSPEHGFVEYKKVEPKEGDVVYCDGVALTLQQRIGDGGEADVFELVPGKLAKVYKTGNKQGTPLPNCFKFQEEMRQRNERLSVLLHDPGYQLNDRYIILPQHKLTDQHGNLVGIVMEKAEGIVLSDIITKNQYPFESFKRSDLLTIAKKIIIKFKKLHTHGIIMGDINLKNILVDAKSPDNIKIYIIDLDSCQIEGFPSTFEQPEFTDPVWLEQREKHGFVPRTIENEYFTLMLLLFMILFKNAHPYTHPTGQSLEDSTRKRLYPYKIKEKDIEFIQREFGVQVAVDRNRNEKKAPSLSNYTHSHLPRYIKCLFYVTFAKQGHDFRPSTTHMMKAIEHYLSYLEKNPESDKIIYDNFAIAKEERVHFKCSCKSCQKPYYYHYGKVLTHFQTSDPYLYCNECISLYDTHVKKMLTDESLPEKERLAMKAEWESTLNKQNVEALLRAFFSSSPKHQEAKAKFDAMAAARGGGPSQPPKPQPQPQPRPQRAQQPQQQGGFISQLLKKVLGN</sequence>
<feature type="domain" description="Protein kinase" evidence="2">
    <location>
        <begin position="187"/>
        <end position="538"/>
    </location>
</feature>
<dbReference type="SUPFAM" id="SSF56112">
    <property type="entry name" value="Protein kinase-like (PK-like)"/>
    <property type="match status" value="1"/>
</dbReference>
<name>A0AA41XD14_9BACI</name>